<dbReference type="RefSeq" id="WP_025704897.1">
    <property type="nucleotide sequence ID" value="NZ_CP009287.1"/>
</dbReference>
<reference evidence="1 2" key="1">
    <citation type="submission" date="2014-08" db="EMBL/GenBank/DDBJ databases">
        <title>Comparative genomics of the Paenibacillus odorifer group.</title>
        <authorList>
            <person name="den Bakker H.C."/>
            <person name="Tsai Y.-C."/>
            <person name="Martin N."/>
            <person name="Korlach J."/>
            <person name="Wiedmann M."/>
        </authorList>
    </citation>
    <scope>NUCLEOTIDE SEQUENCE [LARGE SCALE GENOMIC DNA]</scope>
    <source>
        <strain evidence="1 2">DSM 15220</strain>
    </source>
</reference>
<protein>
    <submittedName>
        <fullName evidence="1">Uncharacterized protein</fullName>
    </submittedName>
</protein>
<dbReference type="OrthoDB" id="2660813at2"/>
<dbReference type="STRING" id="189425.PGRAT_27445"/>
<dbReference type="eggNOG" id="ENOG5032HA6">
    <property type="taxonomic scope" value="Bacteria"/>
</dbReference>
<evidence type="ECO:0000313" key="2">
    <source>
        <dbReference type="Proteomes" id="UP000029500"/>
    </source>
</evidence>
<dbReference type="Proteomes" id="UP000029500">
    <property type="component" value="Chromosome"/>
</dbReference>
<dbReference type="KEGG" id="pgm:PGRAT_27445"/>
<name>A0A089MCE3_9BACL</name>
<proteinExistence type="predicted"/>
<dbReference type="EMBL" id="CP009287">
    <property type="protein sequence ID" value="AIQ70932.1"/>
    <property type="molecule type" value="Genomic_DNA"/>
</dbReference>
<accession>A0A089MCE3</accession>
<dbReference type="HOGENOM" id="CLU_1894141_0_0_9"/>
<keyword evidence="2" id="KW-1185">Reference proteome</keyword>
<dbReference type="AlphaFoldDB" id="A0A089MCE3"/>
<organism evidence="1 2">
    <name type="scientific">Paenibacillus graminis</name>
    <dbReference type="NCBI Taxonomy" id="189425"/>
    <lineage>
        <taxon>Bacteria</taxon>
        <taxon>Bacillati</taxon>
        <taxon>Bacillota</taxon>
        <taxon>Bacilli</taxon>
        <taxon>Bacillales</taxon>
        <taxon>Paenibacillaceae</taxon>
        <taxon>Paenibacillus</taxon>
    </lineage>
</organism>
<gene>
    <name evidence="1" type="ORF">PGRAT_27445</name>
</gene>
<sequence length="134" mass="14669">MNKRTVIPLAAACTLLTGIWAGWPVLKALPDLFNFMSSFTVTVHNQSDYDIVSVETGIRSGDTRDTFTQEIPSGKTVKITPDLSFIGEGAIYLKYTDSRKETKEVIVCGYTESVSGSSELTIGNDDTALEQDCY</sequence>
<evidence type="ECO:0000313" key="1">
    <source>
        <dbReference type="EMBL" id="AIQ70932.1"/>
    </source>
</evidence>